<proteinExistence type="predicted"/>
<dbReference type="InterPro" id="IPR009003">
    <property type="entry name" value="Peptidase_S1_PA"/>
</dbReference>
<dbReference type="GO" id="GO:0006508">
    <property type="term" value="P:proteolysis"/>
    <property type="evidence" value="ECO:0007669"/>
    <property type="project" value="UniProtKB-KW"/>
</dbReference>
<evidence type="ECO:0000256" key="2">
    <source>
        <dbReference type="RuleBase" id="RU363034"/>
    </source>
</evidence>
<feature type="signal peptide" evidence="3">
    <location>
        <begin position="1"/>
        <end position="30"/>
    </location>
</feature>
<accession>A0A7N4PIM6</accession>
<reference evidence="5 6" key="1">
    <citation type="journal article" date="2011" name="Proc. Natl. Acad. Sci. U.S.A.">
        <title>Genetic diversity and population structure of the endangered marsupial Sarcophilus harrisii (Tasmanian devil).</title>
        <authorList>
            <person name="Miller W."/>
            <person name="Hayes V.M."/>
            <person name="Ratan A."/>
            <person name="Petersen D.C."/>
            <person name="Wittekindt N.E."/>
            <person name="Miller J."/>
            <person name="Walenz B."/>
            <person name="Knight J."/>
            <person name="Qi J."/>
            <person name="Zhao F."/>
            <person name="Wang Q."/>
            <person name="Bedoya-Reina O.C."/>
            <person name="Katiyar N."/>
            <person name="Tomsho L.P."/>
            <person name="Kasson L.M."/>
            <person name="Hardie R.A."/>
            <person name="Woodbridge P."/>
            <person name="Tindall E.A."/>
            <person name="Bertelsen M.F."/>
            <person name="Dixon D."/>
            <person name="Pyecroft S."/>
            <person name="Helgen K.M."/>
            <person name="Lesk A.M."/>
            <person name="Pringle T.H."/>
            <person name="Patterson N."/>
            <person name="Zhang Y."/>
            <person name="Kreiss A."/>
            <person name="Woods G.M."/>
            <person name="Jones M.E."/>
            <person name="Schuster S.C."/>
        </authorList>
    </citation>
    <scope>NUCLEOTIDE SEQUENCE [LARGE SCALE GENOMIC DNA]</scope>
</reference>
<name>A0A7N4PIM6_SARHA</name>
<organism evidence="5 6">
    <name type="scientific">Sarcophilus harrisii</name>
    <name type="common">Tasmanian devil</name>
    <name type="synonym">Sarcophilus laniarius</name>
    <dbReference type="NCBI Taxonomy" id="9305"/>
    <lineage>
        <taxon>Eukaryota</taxon>
        <taxon>Metazoa</taxon>
        <taxon>Chordata</taxon>
        <taxon>Craniata</taxon>
        <taxon>Vertebrata</taxon>
        <taxon>Euteleostomi</taxon>
        <taxon>Mammalia</taxon>
        <taxon>Metatheria</taxon>
        <taxon>Dasyuromorphia</taxon>
        <taxon>Dasyuridae</taxon>
        <taxon>Sarcophilus</taxon>
    </lineage>
</organism>
<dbReference type="FunFam" id="2.40.10.10:FF:000039">
    <property type="entry name" value="Brain-specific serine protease 4"/>
    <property type="match status" value="1"/>
</dbReference>
<keyword evidence="3" id="KW-0732">Signal</keyword>
<evidence type="ECO:0000259" key="4">
    <source>
        <dbReference type="PROSITE" id="PS50240"/>
    </source>
</evidence>
<feature type="domain" description="Peptidase S1" evidence="4">
    <location>
        <begin position="46"/>
        <end position="287"/>
    </location>
</feature>
<dbReference type="InterPro" id="IPR043504">
    <property type="entry name" value="Peptidase_S1_PA_chymotrypsin"/>
</dbReference>
<dbReference type="InParanoid" id="A0A7N4PIM6"/>
<gene>
    <name evidence="5" type="primary">LOC100913583</name>
</gene>
<dbReference type="GeneTree" id="ENSGT00940000157345"/>
<dbReference type="InterPro" id="IPR001314">
    <property type="entry name" value="Peptidase_S1A"/>
</dbReference>
<dbReference type="CDD" id="cd00190">
    <property type="entry name" value="Tryp_SPc"/>
    <property type="match status" value="1"/>
</dbReference>
<reference evidence="5" key="3">
    <citation type="submission" date="2025-09" db="UniProtKB">
        <authorList>
            <consortium name="Ensembl"/>
        </authorList>
    </citation>
    <scope>IDENTIFICATION</scope>
</reference>
<dbReference type="SMART" id="SM00020">
    <property type="entry name" value="Tryp_SPc"/>
    <property type="match status" value="1"/>
</dbReference>
<evidence type="ECO:0000256" key="3">
    <source>
        <dbReference type="SAM" id="SignalP"/>
    </source>
</evidence>
<dbReference type="PRINTS" id="PR00722">
    <property type="entry name" value="CHYMOTRYPSIN"/>
</dbReference>
<keyword evidence="1" id="KW-1015">Disulfide bond</keyword>
<sequence length="340" mass="37422">MGACSPLDPLRLLPTLLLLLPPLAPIGSYGSDLDKVCGKPKLSGKIMGGQSALEGKWPWQVGLWYRGIFICGGSLIDSQWILTAAHCFQKSTDPRMYKVFVGYSKLYEGNTHSLQLSVRTIFSHSDFSKNHPFGSDIALLELSSPVGFSSYILPICLPTPGLYYEGKSCWMTGWGTLTETVLLPPGSYLQEAEIPLFENHLCNLFYGVPMRDNLTYDIKDDMLCAGDIIHQRAICLGDSGGPLVCEFSETWMQVGIASWGMPCNIPVFPSVFSRVSYYLDWIGEIKKLGHKTSPTKAPGVNIIAEVSRISPPASCGSVWKTFLPSLVSVLLLLLCQDLWN</sequence>
<dbReference type="Ensembl" id="ENSSHAT00000026648.1">
    <property type="protein sequence ID" value="ENSSHAP00000037985.1"/>
    <property type="gene ID" value="ENSSHAG00000029686.1"/>
</dbReference>
<dbReference type="PROSITE" id="PS00135">
    <property type="entry name" value="TRYPSIN_SER"/>
    <property type="match status" value="1"/>
</dbReference>
<keyword evidence="2" id="KW-0378">Hydrolase</keyword>
<dbReference type="PANTHER" id="PTHR24253">
    <property type="entry name" value="TRANSMEMBRANE PROTEASE SERINE"/>
    <property type="match status" value="1"/>
</dbReference>
<feature type="chain" id="PRO_5029787028" description="Peptidase S1 domain-containing protein" evidence="3">
    <location>
        <begin position="31"/>
        <end position="340"/>
    </location>
</feature>
<dbReference type="SUPFAM" id="SSF50494">
    <property type="entry name" value="Trypsin-like serine proteases"/>
    <property type="match status" value="1"/>
</dbReference>
<keyword evidence="2" id="KW-0720">Serine protease</keyword>
<dbReference type="GO" id="GO:0004252">
    <property type="term" value="F:serine-type endopeptidase activity"/>
    <property type="evidence" value="ECO:0007669"/>
    <property type="project" value="InterPro"/>
</dbReference>
<keyword evidence="2" id="KW-0645">Protease</keyword>
<dbReference type="PANTHER" id="PTHR24253:SF42">
    <property type="entry name" value="PROTEASE, SERINE 47"/>
    <property type="match status" value="1"/>
</dbReference>
<evidence type="ECO:0000313" key="5">
    <source>
        <dbReference type="Ensembl" id="ENSSHAP00000037985.1"/>
    </source>
</evidence>
<dbReference type="Proteomes" id="UP000007648">
    <property type="component" value="Unassembled WGS sequence"/>
</dbReference>
<dbReference type="Pfam" id="PF00089">
    <property type="entry name" value="Trypsin"/>
    <property type="match status" value="1"/>
</dbReference>
<protein>
    <recommendedName>
        <fullName evidence="4">Peptidase S1 domain-containing protein</fullName>
    </recommendedName>
</protein>
<dbReference type="PROSITE" id="PS50240">
    <property type="entry name" value="TRYPSIN_DOM"/>
    <property type="match status" value="1"/>
</dbReference>
<reference evidence="5" key="2">
    <citation type="submission" date="2025-08" db="UniProtKB">
        <authorList>
            <consortium name="Ensembl"/>
        </authorList>
    </citation>
    <scope>IDENTIFICATION</scope>
</reference>
<dbReference type="AlphaFoldDB" id="A0A7N4PIM6"/>
<dbReference type="Gene3D" id="2.40.10.10">
    <property type="entry name" value="Trypsin-like serine proteases"/>
    <property type="match status" value="1"/>
</dbReference>
<dbReference type="InterPro" id="IPR033116">
    <property type="entry name" value="TRYPSIN_SER"/>
</dbReference>
<dbReference type="InterPro" id="IPR001254">
    <property type="entry name" value="Trypsin_dom"/>
</dbReference>
<evidence type="ECO:0000313" key="6">
    <source>
        <dbReference type="Proteomes" id="UP000007648"/>
    </source>
</evidence>
<evidence type="ECO:0000256" key="1">
    <source>
        <dbReference type="ARBA" id="ARBA00023157"/>
    </source>
</evidence>
<dbReference type="PROSITE" id="PS00134">
    <property type="entry name" value="TRYPSIN_HIS"/>
    <property type="match status" value="1"/>
</dbReference>
<keyword evidence="6" id="KW-1185">Reference proteome</keyword>
<dbReference type="InterPro" id="IPR018114">
    <property type="entry name" value="TRYPSIN_HIS"/>
</dbReference>